<dbReference type="RefSeq" id="WP_093643633.1">
    <property type="nucleotide sequence ID" value="NZ_FPBH01000028.1"/>
</dbReference>
<dbReference type="GO" id="GO:0032993">
    <property type="term" value="C:protein-DNA complex"/>
    <property type="evidence" value="ECO:0007669"/>
    <property type="project" value="TreeGrafter"/>
</dbReference>
<keyword evidence="3" id="KW-0238">DNA-binding</keyword>
<dbReference type="AlphaFoldDB" id="A0A1I7EL37"/>
<dbReference type="InterPro" id="IPR036388">
    <property type="entry name" value="WH-like_DNA-bd_sf"/>
</dbReference>
<dbReference type="Pfam" id="PF03466">
    <property type="entry name" value="LysR_substrate"/>
    <property type="match status" value="1"/>
</dbReference>
<comment type="similarity">
    <text evidence="1">Belongs to the LysR transcriptional regulatory family.</text>
</comment>
<evidence type="ECO:0000256" key="2">
    <source>
        <dbReference type="ARBA" id="ARBA00023015"/>
    </source>
</evidence>
<proteinExistence type="inferred from homology"/>
<feature type="domain" description="HTH lysR-type" evidence="5">
    <location>
        <begin position="1"/>
        <end position="58"/>
    </location>
</feature>
<dbReference type="InterPro" id="IPR036390">
    <property type="entry name" value="WH_DNA-bd_sf"/>
</dbReference>
<dbReference type="Pfam" id="PF00126">
    <property type="entry name" value="HTH_1"/>
    <property type="match status" value="1"/>
</dbReference>
<name>A0A1I7EL37_9BURK</name>
<reference evidence="6 7" key="1">
    <citation type="submission" date="2016-10" db="EMBL/GenBank/DDBJ databases">
        <authorList>
            <person name="de Groot N.N."/>
        </authorList>
    </citation>
    <scope>NUCLEOTIDE SEQUENCE [LARGE SCALE GENOMIC DNA]</scope>
    <source>
        <strain evidence="6 7">LMG 27731</strain>
    </source>
</reference>
<dbReference type="InterPro" id="IPR005119">
    <property type="entry name" value="LysR_subst-bd"/>
</dbReference>
<keyword evidence="2" id="KW-0805">Transcription regulation</keyword>
<accession>A0A1I7EL37</accession>
<dbReference type="PANTHER" id="PTHR30346">
    <property type="entry name" value="TRANSCRIPTIONAL DUAL REGULATOR HCAR-RELATED"/>
    <property type="match status" value="1"/>
</dbReference>
<dbReference type="Gene3D" id="1.10.10.10">
    <property type="entry name" value="Winged helix-like DNA-binding domain superfamily/Winged helix DNA-binding domain"/>
    <property type="match status" value="1"/>
</dbReference>
<evidence type="ECO:0000256" key="3">
    <source>
        <dbReference type="ARBA" id="ARBA00023125"/>
    </source>
</evidence>
<organism evidence="6 7">
    <name type="scientific">Paraburkholderia aspalathi</name>
    <dbReference type="NCBI Taxonomy" id="1324617"/>
    <lineage>
        <taxon>Bacteria</taxon>
        <taxon>Pseudomonadati</taxon>
        <taxon>Pseudomonadota</taxon>
        <taxon>Betaproteobacteria</taxon>
        <taxon>Burkholderiales</taxon>
        <taxon>Burkholderiaceae</taxon>
        <taxon>Paraburkholderia</taxon>
    </lineage>
</organism>
<dbReference type="PROSITE" id="PS50931">
    <property type="entry name" value="HTH_LYSR"/>
    <property type="match status" value="1"/>
</dbReference>
<dbReference type="GO" id="GO:0003677">
    <property type="term" value="F:DNA binding"/>
    <property type="evidence" value="ECO:0007669"/>
    <property type="project" value="UniProtKB-KW"/>
</dbReference>
<sequence length="306" mass="33210">MELRHLRYFAAVAENQSFRLAAERINVTQPAITRQIHDLEQMLGARLFDRTPQGVKLTVAGELFLREVRKSLSILESATRAVKLVASGLEGTLRLGAVENASWDGLVPDAFNNFQREAPGVSIHLAPMNTPEQIAEILNGTLDGGFIYTYGELPRALRVLPLAISDVVAAVPRSWGLPEDQPISARDLNGRPVVCFPRQTYPAYYDMLVSACSEAGLTLNVVQEVRTEAAILSLVSAGIGAAIVNAANLGRPPARAQFLGFTDLSVQMPLAFAYLESNPNAALQRLLRVLDAMLHPGASDAERDGR</sequence>
<dbReference type="EMBL" id="FPBH01000028">
    <property type="protein sequence ID" value="SFU24599.1"/>
    <property type="molecule type" value="Genomic_DNA"/>
</dbReference>
<protein>
    <submittedName>
        <fullName evidence="6">Transcriptional regulator, LysR family</fullName>
    </submittedName>
</protein>
<dbReference type="FunFam" id="1.10.10.10:FF:000001">
    <property type="entry name" value="LysR family transcriptional regulator"/>
    <property type="match status" value="1"/>
</dbReference>
<dbReference type="Proteomes" id="UP000198844">
    <property type="component" value="Unassembled WGS sequence"/>
</dbReference>
<evidence type="ECO:0000313" key="7">
    <source>
        <dbReference type="Proteomes" id="UP000198844"/>
    </source>
</evidence>
<evidence type="ECO:0000313" key="6">
    <source>
        <dbReference type="EMBL" id="SFU24599.1"/>
    </source>
</evidence>
<dbReference type="InterPro" id="IPR000847">
    <property type="entry name" value="LysR_HTH_N"/>
</dbReference>
<evidence type="ECO:0000259" key="5">
    <source>
        <dbReference type="PROSITE" id="PS50931"/>
    </source>
</evidence>
<dbReference type="CDD" id="cd08414">
    <property type="entry name" value="PBP2_LTTR_aromatics_like"/>
    <property type="match status" value="1"/>
</dbReference>
<evidence type="ECO:0000256" key="1">
    <source>
        <dbReference type="ARBA" id="ARBA00009437"/>
    </source>
</evidence>
<dbReference type="Gene3D" id="3.40.190.10">
    <property type="entry name" value="Periplasmic binding protein-like II"/>
    <property type="match status" value="2"/>
</dbReference>
<dbReference type="GO" id="GO:0003700">
    <property type="term" value="F:DNA-binding transcription factor activity"/>
    <property type="evidence" value="ECO:0007669"/>
    <property type="project" value="InterPro"/>
</dbReference>
<keyword evidence="4" id="KW-0804">Transcription</keyword>
<dbReference type="SUPFAM" id="SSF53850">
    <property type="entry name" value="Periplasmic binding protein-like II"/>
    <property type="match status" value="1"/>
</dbReference>
<evidence type="ECO:0000256" key="4">
    <source>
        <dbReference type="ARBA" id="ARBA00023163"/>
    </source>
</evidence>
<dbReference type="SUPFAM" id="SSF46785">
    <property type="entry name" value="Winged helix' DNA-binding domain"/>
    <property type="match status" value="1"/>
</dbReference>
<dbReference type="PRINTS" id="PR00039">
    <property type="entry name" value="HTHLYSR"/>
</dbReference>
<dbReference type="OrthoDB" id="5292387at2"/>
<gene>
    <name evidence="6" type="ORF">SAMN05192563_102831</name>
</gene>
<dbReference type="PANTHER" id="PTHR30346:SF28">
    <property type="entry name" value="HTH-TYPE TRANSCRIPTIONAL REGULATOR CYNR"/>
    <property type="match status" value="1"/>
</dbReference>